<accession>A0A450XGY7</accession>
<evidence type="ECO:0000313" key="1">
    <source>
        <dbReference type="EMBL" id="VFK28536.1"/>
    </source>
</evidence>
<dbReference type="AlphaFoldDB" id="A0A450XGY7"/>
<name>A0A450XGY7_9GAMM</name>
<organism evidence="1">
    <name type="scientific">Candidatus Kentrum sp. MB</name>
    <dbReference type="NCBI Taxonomy" id="2138164"/>
    <lineage>
        <taxon>Bacteria</taxon>
        <taxon>Pseudomonadati</taxon>
        <taxon>Pseudomonadota</taxon>
        <taxon>Gammaproteobacteria</taxon>
        <taxon>Candidatus Kentrum</taxon>
    </lineage>
</organism>
<dbReference type="EMBL" id="CAADFO010000038">
    <property type="protein sequence ID" value="VFK28536.1"/>
    <property type="molecule type" value="Genomic_DNA"/>
</dbReference>
<protein>
    <submittedName>
        <fullName evidence="1">Uncharacterized protein</fullName>
    </submittedName>
</protein>
<sequence>MPIVIKGLCVSTTLMTALRFIHSARLKISA</sequence>
<gene>
    <name evidence="1" type="ORF">BECKMB1821G_GA0114241_10386</name>
</gene>
<reference evidence="1" key="1">
    <citation type="submission" date="2019-02" db="EMBL/GenBank/DDBJ databases">
        <authorList>
            <person name="Gruber-Vodicka R. H."/>
            <person name="Seah K. B. B."/>
        </authorList>
    </citation>
    <scope>NUCLEOTIDE SEQUENCE</scope>
    <source>
        <strain evidence="1">BECK_BZ197</strain>
    </source>
</reference>
<proteinExistence type="predicted"/>